<dbReference type="AlphaFoldDB" id="A0AAD7HFJ1"/>
<keyword evidence="3" id="KW-1185">Reference proteome</keyword>
<dbReference type="EMBL" id="JARKIB010000249">
    <property type="protein sequence ID" value="KAJ7719641.1"/>
    <property type="molecule type" value="Genomic_DNA"/>
</dbReference>
<comment type="caution">
    <text evidence="2">The sequence shown here is derived from an EMBL/GenBank/DDBJ whole genome shotgun (WGS) entry which is preliminary data.</text>
</comment>
<evidence type="ECO:0000313" key="2">
    <source>
        <dbReference type="EMBL" id="KAJ7719641.1"/>
    </source>
</evidence>
<name>A0AAD7HFJ1_9AGAR</name>
<reference evidence="2" key="1">
    <citation type="submission" date="2023-03" db="EMBL/GenBank/DDBJ databases">
        <title>Massive genome expansion in bonnet fungi (Mycena s.s.) driven by repeated elements and novel gene families across ecological guilds.</title>
        <authorList>
            <consortium name="Lawrence Berkeley National Laboratory"/>
            <person name="Harder C.B."/>
            <person name="Miyauchi S."/>
            <person name="Viragh M."/>
            <person name="Kuo A."/>
            <person name="Thoen E."/>
            <person name="Andreopoulos B."/>
            <person name="Lu D."/>
            <person name="Skrede I."/>
            <person name="Drula E."/>
            <person name="Henrissat B."/>
            <person name="Morin E."/>
            <person name="Kohler A."/>
            <person name="Barry K."/>
            <person name="LaButti K."/>
            <person name="Morin E."/>
            <person name="Salamov A."/>
            <person name="Lipzen A."/>
            <person name="Mereny Z."/>
            <person name="Hegedus B."/>
            <person name="Baldrian P."/>
            <person name="Stursova M."/>
            <person name="Weitz H."/>
            <person name="Taylor A."/>
            <person name="Grigoriev I.V."/>
            <person name="Nagy L.G."/>
            <person name="Martin F."/>
            <person name="Kauserud H."/>
        </authorList>
    </citation>
    <scope>NUCLEOTIDE SEQUENCE</scope>
    <source>
        <strain evidence="2">CBHHK182m</strain>
    </source>
</reference>
<sequence length="349" mass="37362">MSQRPSPVGGSNIISLVWKEVLRVNDRRQARQGALDTEYELGKVGAATGAAVYRQLREFGMTSTQVLAVIQKITVIEYDTRTVRISVDTNPTLVSPRQTLQQIYARTSHAINYRLTRHVAETFYSHGNIRVARVRRAVPKHTGPAGGNGVVQKSENPLSSELRSTTPSGTLGAAKSVVGGGNFCRGAARGAVVGAAGGVSGAATGGRHPHCGGGNWDGNLWGAAMFLRDRGGNLSHGASMGRQRQAGLNRCLAFRSTCSGPLIYPEMVFARSSGVDGLNAMWDSVDPGATAGAKEGGGSTTGFDYMRWGDRFNTKHTIFDKRSFSTVVPGVPVWQEFLSHPFRSNTKAR</sequence>
<organism evidence="2 3">
    <name type="scientific">Mycena metata</name>
    <dbReference type="NCBI Taxonomy" id="1033252"/>
    <lineage>
        <taxon>Eukaryota</taxon>
        <taxon>Fungi</taxon>
        <taxon>Dikarya</taxon>
        <taxon>Basidiomycota</taxon>
        <taxon>Agaricomycotina</taxon>
        <taxon>Agaricomycetes</taxon>
        <taxon>Agaricomycetidae</taxon>
        <taxon>Agaricales</taxon>
        <taxon>Marasmiineae</taxon>
        <taxon>Mycenaceae</taxon>
        <taxon>Mycena</taxon>
    </lineage>
</organism>
<proteinExistence type="predicted"/>
<feature type="compositionally biased region" description="Polar residues" evidence="1">
    <location>
        <begin position="151"/>
        <end position="167"/>
    </location>
</feature>
<protein>
    <submittedName>
        <fullName evidence="2">Uncharacterized protein</fullName>
    </submittedName>
</protein>
<gene>
    <name evidence="2" type="ORF">B0H16DRAFT_1474783</name>
</gene>
<feature type="region of interest" description="Disordered" evidence="1">
    <location>
        <begin position="141"/>
        <end position="167"/>
    </location>
</feature>
<dbReference type="Proteomes" id="UP001215598">
    <property type="component" value="Unassembled WGS sequence"/>
</dbReference>
<accession>A0AAD7HFJ1</accession>
<evidence type="ECO:0000313" key="3">
    <source>
        <dbReference type="Proteomes" id="UP001215598"/>
    </source>
</evidence>
<evidence type="ECO:0000256" key="1">
    <source>
        <dbReference type="SAM" id="MobiDB-lite"/>
    </source>
</evidence>